<gene>
    <name evidence="3" type="primary">LOC107910809</name>
</gene>
<protein>
    <recommendedName>
        <fullName evidence="1">Reverse transcriptase domain-containing protein</fullName>
    </recommendedName>
</protein>
<proteinExistence type="predicted"/>
<evidence type="ECO:0000313" key="3">
    <source>
        <dbReference type="RefSeq" id="XP_016694234.1"/>
    </source>
</evidence>
<name>A0A1U8K0Z4_GOSHI</name>
<dbReference type="PANTHER" id="PTHR33116:SF86">
    <property type="entry name" value="REVERSE TRANSCRIPTASE DOMAIN-CONTAINING PROTEIN"/>
    <property type="match status" value="1"/>
</dbReference>
<dbReference type="KEGG" id="ghi:107910809"/>
<dbReference type="GeneID" id="107910809"/>
<organism evidence="2 3">
    <name type="scientific">Gossypium hirsutum</name>
    <name type="common">Upland cotton</name>
    <name type="synonym">Gossypium mexicanum</name>
    <dbReference type="NCBI Taxonomy" id="3635"/>
    <lineage>
        <taxon>Eukaryota</taxon>
        <taxon>Viridiplantae</taxon>
        <taxon>Streptophyta</taxon>
        <taxon>Embryophyta</taxon>
        <taxon>Tracheophyta</taxon>
        <taxon>Spermatophyta</taxon>
        <taxon>Magnoliopsida</taxon>
        <taxon>eudicotyledons</taxon>
        <taxon>Gunneridae</taxon>
        <taxon>Pentapetalae</taxon>
        <taxon>rosids</taxon>
        <taxon>malvids</taxon>
        <taxon>Malvales</taxon>
        <taxon>Malvaceae</taxon>
        <taxon>Malvoideae</taxon>
        <taxon>Gossypium</taxon>
    </lineage>
</organism>
<dbReference type="RefSeq" id="XP_016694234.1">
    <property type="nucleotide sequence ID" value="XM_016838745.1"/>
</dbReference>
<dbReference type="Pfam" id="PF00078">
    <property type="entry name" value="RVT_1"/>
    <property type="match status" value="1"/>
</dbReference>
<dbReference type="CDD" id="cd01650">
    <property type="entry name" value="RT_nLTR_like"/>
    <property type="match status" value="1"/>
</dbReference>
<feature type="domain" description="Reverse transcriptase" evidence="1">
    <location>
        <begin position="37"/>
        <end position="274"/>
    </location>
</feature>
<reference evidence="2" key="1">
    <citation type="journal article" date="2020" name="Nat. Genet.">
        <title>Genomic diversifications of five Gossypium allopolyploid species and their impact on cotton improvement.</title>
        <authorList>
            <person name="Chen Z.J."/>
            <person name="Sreedasyam A."/>
            <person name="Ando A."/>
            <person name="Song Q."/>
            <person name="De Santiago L.M."/>
            <person name="Hulse-Kemp A.M."/>
            <person name="Ding M."/>
            <person name="Ye W."/>
            <person name="Kirkbride R.C."/>
            <person name="Jenkins J."/>
            <person name="Plott C."/>
            <person name="Lovell J."/>
            <person name="Lin Y.M."/>
            <person name="Vaughn R."/>
            <person name="Liu B."/>
            <person name="Simpson S."/>
            <person name="Scheffler B.E."/>
            <person name="Wen L."/>
            <person name="Saski C.A."/>
            <person name="Grover C.E."/>
            <person name="Hu G."/>
            <person name="Conover J.L."/>
            <person name="Carlson J.W."/>
            <person name="Shu S."/>
            <person name="Boston L.B."/>
            <person name="Williams M."/>
            <person name="Peterson D.G."/>
            <person name="McGee K."/>
            <person name="Jones D.C."/>
            <person name="Wendel J.F."/>
            <person name="Stelly D.M."/>
            <person name="Grimwood J."/>
            <person name="Schmutz J."/>
        </authorList>
    </citation>
    <scope>NUCLEOTIDE SEQUENCE [LARGE SCALE GENOMIC DNA]</scope>
    <source>
        <strain evidence="2">cv. TM-1</strain>
    </source>
</reference>
<dbReference type="PaxDb" id="3635-A0A1U8K0Z4"/>
<dbReference type="Proteomes" id="UP000818029">
    <property type="component" value="Chromosome D11"/>
</dbReference>
<evidence type="ECO:0000259" key="1">
    <source>
        <dbReference type="Pfam" id="PF00078"/>
    </source>
</evidence>
<dbReference type="OrthoDB" id="1002563at2759"/>
<dbReference type="InterPro" id="IPR043502">
    <property type="entry name" value="DNA/RNA_pol_sf"/>
</dbReference>
<keyword evidence="2" id="KW-1185">Reference proteome</keyword>
<dbReference type="STRING" id="3635.A0A1U8K0Z4"/>
<reference evidence="3" key="2">
    <citation type="submission" date="2025-08" db="UniProtKB">
        <authorList>
            <consortium name="RefSeq"/>
        </authorList>
    </citation>
    <scope>IDENTIFICATION</scope>
</reference>
<dbReference type="SUPFAM" id="SSF56672">
    <property type="entry name" value="DNA/RNA polymerases"/>
    <property type="match status" value="1"/>
</dbReference>
<dbReference type="InterPro" id="IPR000477">
    <property type="entry name" value="RT_dom"/>
</dbReference>
<dbReference type="AlphaFoldDB" id="A0A1U8K0Z4"/>
<dbReference type="PANTHER" id="PTHR33116">
    <property type="entry name" value="REVERSE TRANSCRIPTASE ZINC-BINDING DOMAIN-CONTAINING PROTEIN-RELATED-RELATED"/>
    <property type="match status" value="1"/>
</dbReference>
<sequence length="570" mass="65118">MKDIGSKGPTELAQIRDKNTAFLHSQATQRRKKNMIKSLQSGHANRFRGVIDKCIDKAQSAFVPGRLIPDNVLLAYEILHSLKQRRVGKKGYMAVKLDMSKAYDRVEWIFIKKLMSRMGFAQSWIDNIMKCLTTVSYKVVINGTVGMKFYPERGLRQGDPFSPFIFLICGGLSSLMRTAVEEGFLKGVKVSRRGPQISHLLFADDCILFGEATCRGATSFKAILSEYRRCSGQCVNFEKSTIFFSKNTIEEERRRIVILLRVRSSNESERYLGLPTMVGRQKKVSFQVLKDKIKQRTDNWSTRFLSQGGKEVFIKAALQAIPTYSMACFLLSKSLCDEMEAIIERFWWKKGQGKGGIHWSSWKNLCSLKENGGLGFRNLSQFNIALLAKQGWRLFNYPNSLLAKVLKAKYYPNSNFLSAELGNLPSLTWKSIWAAKGLLTQGLCWRVGKGNNISIWNDRWIPGIEPSIWQYSHQNGELENVSDLIDGIHKMWKVEVVTHTFQLDIAQRILQIPLATIDSEDLLVWKGEPSGEFSVRSAYKLLQDANLDPNNLVQTDFKDFYRKLWQLQLP</sequence>
<evidence type="ECO:0000313" key="2">
    <source>
        <dbReference type="Proteomes" id="UP000818029"/>
    </source>
</evidence>
<accession>A0A1U8K0Z4</accession>